<dbReference type="InterPro" id="IPR010024">
    <property type="entry name" value="CHP16711"/>
</dbReference>
<gene>
    <name evidence="2" type="ORF">GCM10011573_38890</name>
</gene>
<dbReference type="Gene3D" id="2.30.30.290">
    <property type="entry name" value="YopX-like domains"/>
    <property type="match status" value="1"/>
</dbReference>
<dbReference type="RefSeq" id="WP_088269565.1">
    <property type="nucleotide sequence ID" value="NZ_BMKI01000026.1"/>
</dbReference>
<dbReference type="InterPro" id="IPR019096">
    <property type="entry name" value="YopX_protein"/>
</dbReference>
<dbReference type="NCBIfam" id="TIGR01671">
    <property type="entry name" value="phage_TIGR01671"/>
    <property type="match status" value="1"/>
</dbReference>
<reference evidence="3" key="1">
    <citation type="journal article" date="2019" name="Int. J. Syst. Evol. Microbiol.">
        <title>The Global Catalogue of Microorganisms (GCM) 10K type strain sequencing project: providing services to taxonomists for standard genome sequencing and annotation.</title>
        <authorList>
            <consortium name="The Broad Institute Genomics Platform"/>
            <consortium name="The Broad Institute Genome Sequencing Center for Infectious Disease"/>
            <person name="Wu L."/>
            <person name="Ma J."/>
        </authorList>
    </citation>
    <scope>NUCLEOTIDE SEQUENCE [LARGE SCALE GENOMIC DNA]</scope>
    <source>
        <strain evidence="3">CGMCC 1.15942</strain>
    </source>
</reference>
<accession>A0ABQ1PWV7</accession>
<dbReference type="SUPFAM" id="SSF159006">
    <property type="entry name" value="YopX-like"/>
    <property type="match status" value="1"/>
</dbReference>
<name>A0ABQ1PWV7_9ENTE</name>
<dbReference type="Pfam" id="PF09643">
    <property type="entry name" value="YopX"/>
    <property type="match status" value="1"/>
</dbReference>
<evidence type="ECO:0000259" key="1">
    <source>
        <dbReference type="Pfam" id="PF09643"/>
    </source>
</evidence>
<sequence length="130" mass="14906">MNKPKFRAWDKERGMMKCHGLFQGCTIAQLYNDDYQNYMRFLDEIILMQYTGLKDKNGVEIYEGDVVRQVAGEYSYIGAVEKDCYQFYIDGIDPLDAYSFDDVADTSNCTADLEVIGNIHENPELLSGVE</sequence>
<evidence type="ECO:0000313" key="3">
    <source>
        <dbReference type="Proteomes" id="UP000630615"/>
    </source>
</evidence>
<dbReference type="InterPro" id="IPR023385">
    <property type="entry name" value="YopX-like_C"/>
</dbReference>
<comment type="caution">
    <text evidence="2">The sequence shown here is derived from an EMBL/GenBank/DDBJ whole genome shotgun (WGS) entry which is preliminary data.</text>
</comment>
<protein>
    <recommendedName>
        <fullName evidence="1">YopX protein domain-containing protein</fullName>
    </recommendedName>
</protein>
<feature type="domain" description="YopX protein" evidence="1">
    <location>
        <begin position="5"/>
        <end position="126"/>
    </location>
</feature>
<evidence type="ECO:0000313" key="2">
    <source>
        <dbReference type="EMBL" id="GGD05682.1"/>
    </source>
</evidence>
<dbReference type="EMBL" id="BMKI01000026">
    <property type="protein sequence ID" value="GGD05682.1"/>
    <property type="molecule type" value="Genomic_DNA"/>
</dbReference>
<dbReference type="Proteomes" id="UP000630615">
    <property type="component" value="Unassembled WGS sequence"/>
</dbReference>
<organism evidence="2 3">
    <name type="scientific">Enterococcus wangshanyuanii</name>
    <dbReference type="NCBI Taxonomy" id="2005703"/>
    <lineage>
        <taxon>Bacteria</taxon>
        <taxon>Bacillati</taxon>
        <taxon>Bacillota</taxon>
        <taxon>Bacilli</taxon>
        <taxon>Lactobacillales</taxon>
        <taxon>Enterococcaceae</taxon>
        <taxon>Enterococcus</taxon>
    </lineage>
</organism>
<keyword evidence="3" id="KW-1185">Reference proteome</keyword>
<proteinExistence type="predicted"/>